<dbReference type="RefSeq" id="WP_198916923.1">
    <property type="nucleotide sequence ID" value="NZ_JAEKPD010000014.1"/>
</dbReference>
<dbReference type="InterPro" id="IPR016187">
    <property type="entry name" value="CTDL_fold"/>
</dbReference>
<dbReference type="Gene3D" id="3.90.1580.10">
    <property type="entry name" value="paralog of FGE (formylglycine-generating enzyme)"/>
    <property type="match status" value="1"/>
</dbReference>
<evidence type="ECO:0000313" key="3">
    <source>
        <dbReference type="EMBL" id="MBJ3763747.1"/>
    </source>
</evidence>
<feature type="region of interest" description="Disordered" evidence="1">
    <location>
        <begin position="296"/>
        <end position="319"/>
    </location>
</feature>
<dbReference type="PANTHER" id="PTHR23150:SF19">
    <property type="entry name" value="FORMYLGLYCINE-GENERATING ENZYME"/>
    <property type="match status" value="1"/>
</dbReference>
<dbReference type="SUPFAM" id="SSF56436">
    <property type="entry name" value="C-type lectin-like"/>
    <property type="match status" value="1"/>
</dbReference>
<evidence type="ECO:0000256" key="1">
    <source>
        <dbReference type="SAM" id="MobiDB-lite"/>
    </source>
</evidence>
<evidence type="ECO:0000313" key="4">
    <source>
        <dbReference type="Proteomes" id="UP000642488"/>
    </source>
</evidence>
<dbReference type="InterPro" id="IPR005532">
    <property type="entry name" value="SUMF_dom"/>
</dbReference>
<name>A0A934IG32_9RHOB</name>
<dbReference type="Pfam" id="PF03781">
    <property type="entry name" value="FGE-sulfatase"/>
    <property type="match status" value="1"/>
</dbReference>
<evidence type="ECO:0000259" key="2">
    <source>
        <dbReference type="Pfam" id="PF03781"/>
    </source>
</evidence>
<dbReference type="Proteomes" id="UP000642488">
    <property type="component" value="Unassembled WGS sequence"/>
</dbReference>
<feature type="compositionally biased region" description="Polar residues" evidence="1">
    <location>
        <begin position="299"/>
        <end position="308"/>
    </location>
</feature>
<dbReference type="InterPro" id="IPR042095">
    <property type="entry name" value="SUMF_sf"/>
</dbReference>
<protein>
    <submittedName>
        <fullName evidence="3">Formylglycine-generating enzyme family protein</fullName>
    </submittedName>
</protein>
<dbReference type="InterPro" id="IPR051043">
    <property type="entry name" value="Sulfatase_Mod_Factor_Kinase"/>
</dbReference>
<dbReference type="AlphaFoldDB" id="A0A934IG32"/>
<organism evidence="3 4">
    <name type="scientific">Palleronia pontilimi</name>
    <dbReference type="NCBI Taxonomy" id="1964209"/>
    <lineage>
        <taxon>Bacteria</taxon>
        <taxon>Pseudomonadati</taxon>
        <taxon>Pseudomonadota</taxon>
        <taxon>Alphaproteobacteria</taxon>
        <taxon>Rhodobacterales</taxon>
        <taxon>Roseobacteraceae</taxon>
        <taxon>Palleronia</taxon>
    </lineage>
</organism>
<comment type="caution">
    <text evidence="3">The sequence shown here is derived from an EMBL/GenBank/DDBJ whole genome shotgun (WGS) entry which is preliminary data.</text>
</comment>
<dbReference type="EMBL" id="JAEKPD010000014">
    <property type="protein sequence ID" value="MBJ3763747.1"/>
    <property type="molecule type" value="Genomic_DNA"/>
</dbReference>
<accession>A0A934IG32</accession>
<sequence length="319" mass="34740">MHPNCCGATRDSAADARWMDAALAVPVADAATRAALRAALVPLPGGFFDMGARRSRFPGDFDAPRRKVRLSPFAIAPVAVTNADWARFAAATGYATVAEVEGWSSVFHMLLPDADRWTDHPPGLPWWRRVDGACWSAPEGPGSDVAARGDHPVVHVSWFDALAYCTWAGLRLATEAEWEFAARGGLRHAKFPWGNAREPDGRHAMNVWQGRFPVENTAADGFIGTAPVRAFAPNGYGLWNTCGNVWEWVWDWYRAAPPTPGLARDPTGPASGDARIQRGGSYLCHDSYCDRYQVHSRTRNTPDSSTGNAGFRVAHAPAE</sequence>
<gene>
    <name evidence="3" type="ORF">ILP92_13400</name>
</gene>
<dbReference type="PANTHER" id="PTHR23150">
    <property type="entry name" value="SULFATASE MODIFYING FACTOR 1, 2"/>
    <property type="match status" value="1"/>
</dbReference>
<reference evidence="3" key="1">
    <citation type="submission" date="2020-12" db="EMBL/GenBank/DDBJ databases">
        <title>Bacterial taxonomy.</title>
        <authorList>
            <person name="Pan X."/>
        </authorList>
    </citation>
    <scope>NUCLEOTIDE SEQUENCE</scope>
    <source>
        <strain evidence="3">KCTC 52957</strain>
    </source>
</reference>
<feature type="domain" description="Sulfatase-modifying factor enzyme-like" evidence="2">
    <location>
        <begin position="39"/>
        <end position="314"/>
    </location>
</feature>
<keyword evidence="4" id="KW-1185">Reference proteome</keyword>
<dbReference type="GO" id="GO:0120147">
    <property type="term" value="F:formylglycine-generating oxidase activity"/>
    <property type="evidence" value="ECO:0007669"/>
    <property type="project" value="TreeGrafter"/>
</dbReference>
<proteinExistence type="predicted"/>